<protein>
    <submittedName>
        <fullName evidence="1">Uncharacterized protein</fullName>
    </submittedName>
</protein>
<name>A0A8J4QI01_9ROSI</name>
<organism evidence="1 2">
    <name type="scientific">Castanea mollissima</name>
    <name type="common">Chinese chestnut</name>
    <dbReference type="NCBI Taxonomy" id="60419"/>
    <lineage>
        <taxon>Eukaryota</taxon>
        <taxon>Viridiplantae</taxon>
        <taxon>Streptophyta</taxon>
        <taxon>Embryophyta</taxon>
        <taxon>Tracheophyta</taxon>
        <taxon>Spermatophyta</taxon>
        <taxon>Magnoliopsida</taxon>
        <taxon>eudicotyledons</taxon>
        <taxon>Gunneridae</taxon>
        <taxon>Pentapetalae</taxon>
        <taxon>rosids</taxon>
        <taxon>fabids</taxon>
        <taxon>Fagales</taxon>
        <taxon>Fagaceae</taxon>
        <taxon>Castanea</taxon>
    </lineage>
</organism>
<accession>A0A8J4QI01</accession>
<reference evidence="1" key="1">
    <citation type="submission" date="2020-03" db="EMBL/GenBank/DDBJ databases">
        <title>Castanea mollissima Vanexum genome sequencing.</title>
        <authorList>
            <person name="Staton M."/>
        </authorList>
    </citation>
    <scope>NUCLEOTIDE SEQUENCE</scope>
    <source>
        <tissue evidence="1">Leaf</tissue>
    </source>
</reference>
<proteinExistence type="predicted"/>
<dbReference type="EMBL" id="JRKL02005551">
    <property type="protein sequence ID" value="KAF3950285.1"/>
    <property type="molecule type" value="Genomic_DNA"/>
</dbReference>
<gene>
    <name evidence="1" type="ORF">CMV_023935</name>
</gene>
<evidence type="ECO:0000313" key="1">
    <source>
        <dbReference type="EMBL" id="KAF3950285.1"/>
    </source>
</evidence>
<comment type="caution">
    <text evidence="1">The sequence shown here is derived from an EMBL/GenBank/DDBJ whole genome shotgun (WGS) entry which is preliminary data.</text>
</comment>
<keyword evidence="2" id="KW-1185">Reference proteome</keyword>
<evidence type="ECO:0000313" key="2">
    <source>
        <dbReference type="Proteomes" id="UP000737018"/>
    </source>
</evidence>
<dbReference type="Proteomes" id="UP000737018">
    <property type="component" value="Unassembled WGS sequence"/>
</dbReference>
<sequence>MSPSYTRRALQLRPNTANSNPKAQGPMSRFELAINIGFEQQTKLNWFTSRCSSSSFRSILIAHIYMEDVVWNWNCCGGLEKTVF</sequence>
<dbReference type="AlphaFoldDB" id="A0A8J4QI01"/>